<protein>
    <recommendedName>
        <fullName evidence="4">Cysteine rich repeat protein</fullName>
    </recommendedName>
</protein>
<reference evidence="2" key="1">
    <citation type="submission" date="2020-02" db="EMBL/GenBank/DDBJ databases">
        <title>Draft genome sequence of Candidatus Afipia apatlaquensis IBT-C3, a potential strain for decolorization of textile dyes.</title>
        <authorList>
            <person name="Sanchez-Reyes A."/>
            <person name="Breton-Deval L."/>
            <person name="Mangelson H."/>
            <person name="Sanchez-Flores A."/>
        </authorList>
    </citation>
    <scope>NUCLEOTIDE SEQUENCE [LARGE SCALE GENOMIC DNA]</scope>
    <source>
        <strain evidence="2">IBT-C3</strain>
    </source>
</reference>
<keyword evidence="3" id="KW-1185">Reference proteome</keyword>
<gene>
    <name evidence="2" type="ORF">G4V63_27375</name>
</gene>
<evidence type="ECO:0000256" key="1">
    <source>
        <dbReference type="SAM" id="SignalP"/>
    </source>
</evidence>
<feature type="chain" id="PRO_5028814182" description="Cysteine rich repeat protein" evidence="1">
    <location>
        <begin position="21"/>
        <end position="80"/>
    </location>
</feature>
<evidence type="ECO:0000313" key="3">
    <source>
        <dbReference type="Proteomes" id="UP000480266"/>
    </source>
</evidence>
<proteinExistence type="predicted"/>
<keyword evidence="1" id="KW-0732">Signal</keyword>
<comment type="caution">
    <text evidence="2">The sequence shown here is derived from an EMBL/GenBank/DDBJ whole genome shotgun (WGS) entry which is preliminary data.</text>
</comment>
<dbReference type="EMBL" id="JAAMRR010001393">
    <property type="protein sequence ID" value="NGX98791.1"/>
    <property type="molecule type" value="Genomic_DNA"/>
</dbReference>
<name>A0A7C9VRG4_9BRAD</name>
<sequence length="80" mass="8498">MFKALLATTLLVSATVGAFAQAPAPQRGGTPEEQKACAPDVSRHCRQVMNDGDFVILGCLQANRTKISKKCDAVLKSHGQ</sequence>
<dbReference type="Proteomes" id="UP000480266">
    <property type="component" value="Unassembled WGS sequence"/>
</dbReference>
<organism evidence="2 3">
    <name type="scientific">Candidatus Afipia apatlaquensis</name>
    <dbReference type="NCBI Taxonomy" id="2712852"/>
    <lineage>
        <taxon>Bacteria</taxon>
        <taxon>Pseudomonadati</taxon>
        <taxon>Pseudomonadota</taxon>
        <taxon>Alphaproteobacteria</taxon>
        <taxon>Hyphomicrobiales</taxon>
        <taxon>Nitrobacteraceae</taxon>
        <taxon>Afipia</taxon>
    </lineage>
</organism>
<evidence type="ECO:0000313" key="2">
    <source>
        <dbReference type="EMBL" id="NGX98791.1"/>
    </source>
</evidence>
<feature type="signal peptide" evidence="1">
    <location>
        <begin position="1"/>
        <end position="20"/>
    </location>
</feature>
<evidence type="ECO:0008006" key="4">
    <source>
        <dbReference type="Google" id="ProtNLM"/>
    </source>
</evidence>
<dbReference type="AlphaFoldDB" id="A0A7C9VRG4"/>
<accession>A0A7C9VRG4</accession>